<dbReference type="Gene3D" id="3.40.640.10">
    <property type="entry name" value="Type I PLP-dependent aspartate aminotransferase-like (Major domain)"/>
    <property type="match status" value="1"/>
</dbReference>
<dbReference type="EMBL" id="LRBV02000006">
    <property type="status" value="NOT_ANNOTATED_CDS"/>
    <property type="molecule type" value="Genomic_DNA"/>
</dbReference>
<keyword evidence="2" id="KW-0663">Pyridoxal phosphate</keyword>
<dbReference type="SUPFAM" id="SSF53383">
    <property type="entry name" value="PLP-dependent transferases"/>
    <property type="match status" value="1"/>
</dbReference>
<dbReference type="Gene3D" id="3.90.1150.10">
    <property type="entry name" value="Aspartate Aminotransferase, domain 1"/>
    <property type="match status" value="1"/>
</dbReference>
<evidence type="ECO:0000256" key="1">
    <source>
        <dbReference type="ARBA" id="ARBA00011738"/>
    </source>
</evidence>
<dbReference type="GO" id="GO:0006520">
    <property type="term" value="P:amino acid metabolic process"/>
    <property type="evidence" value="ECO:0007669"/>
    <property type="project" value="TreeGrafter"/>
</dbReference>
<proteinExistence type="predicted"/>
<dbReference type="InterPro" id="IPR050478">
    <property type="entry name" value="Ethylene_sulfur-biosynth"/>
</dbReference>
<reference evidence="4" key="2">
    <citation type="submission" date="2021-01" db="UniProtKB">
        <authorList>
            <consortium name="EnsemblPlants"/>
        </authorList>
    </citation>
    <scope>IDENTIFICATION</scope>
</reference>
<dbReference type="InterPro" id="IPR015421">
    <property type="entry name" value="PyrdxlP-dep_Trfase_major"/>
</dbReference>
<evidence type="ECO:0000313" key="5">
    <source>
        <dbReference type="Proteomes" id="UP000594261"/>
    </source>
</evidence>
<dbReference type="Proteomes" id="UP000594261">
    <property type="component" value="Chromosome 6"/>
</dbReference>
<dbReference type="Pfam" id="PF00155">
    <property type="entry name" value="Aminotran_1_2"/>
    <property type="match status" value="1"/>
</dbReference>
<dbReference type="PANTHER" id="PTHR43795">
    <property type="entry name" value="BIFUNCTIONAL ASPARTATE AMINOTRANSFERASE AND GLUTAMATE/ASPARTATE-PREPHENATE AMINOTRANSFERASE-RELATED"/>
    <property type="match status" value="1"/>
</dbReference>
<dbReference type="GO" id="GO:0030170">
    <property type="term" value="F:pyridoxal phosphate binding"/>
    <property type="evidence" value="ECO:0007669"/>
    <property type="project" value="InterPro"/>
</dbReference>
<dbReference type="InParanoid" id="A0A7N2R6A0"/>
<evidence type="ECO:0000259" key="3">
    <source>
        <dbReference type="Pfam" id="PF00155"/>
    </source>
</evidence>
<keyword evidence="5" id="KW-1185">Reference proteome</keyword>
<dbReference type="EnsemblPlants" id="QL06p011836:mrna">
    <property type="protein sequence ID" value="QL06p011836:mrna"/>
    <property type="gene ID" value="QL06p011836"/>
</dbReference>
<accession>A0A7N2R6A0</accession>
<dbReference type="GO" id="GO:0008483">
    <property type="term" value="F:transaminase activity"/>
    <property type="evidence" value="ECO:0007669"/>
    <property type="project" value="TreeGrafter"/>
</dbReference>
<dbReference type="Gramene" id="QL06p011836:mrna">
    <property type="protein sequence ID" value="QL06p011836:mrna"/>
    <property type="gene ID" value="QL06p011836"/>
</dbReference>
<dbReference type="PRINTS" id="PR00753">
    <property type="entry name" value="ACCSYNTHASE"/>
</dbReference>
<dbReference type="InterPro" id="IPR004839">
    <property type="entry name" value="Aminotransferase_I/II_large"/>
</dbReference>
<dbReference type="OMA" id="FNESHYF"/>
<protein>
    <recommendedName>
        <fullName evidence="3">Aminotransferase class I/classII large domain-containing protein</fullName>
    </recommendedName>
</protein>
<dbReference type="InterPro" id="IPR015424">
    <property type="entry name" value="PyrdxlP-dep_Trfase"/>
</dbReference>
<dbReference type="AlphaFoldDB" id="A0A7N2R6A0"/>
<dbReference type="PANTHER" id="PTHR43795:SF74">
    <property type="entry name" value="1-AMINOCYCLOPROPANE-1-CARBOXYLATE SYNTHASE-LIKE PROTEIN 1"/>
    <property type="match status" value="1"/>
</dbReference>
<evidence type="ECO:0000256" key="2">
    <source>
        <dbReference type="ARBA" id="ARBA00022898"/>
    </source>
</evidence>
<reference evidence="4 5" key="1">
    <citation type="journal article" date="2016" name="G3 (Bethesda)">
        <title>First Draft Assembly and Annotation of the Genome of a California Endemic Oak Quercus lobata Nee (Fagaceae).</title>
        <authorList>
            <person name="Sork V.L."/>
            <person name="Fitz-Gibbon S.T."/>
            <person name="Puiu D."/>
            <person name="Crepeau M."/>
            <person name="Gugger P.F."/>
            <person name="Sherman R."/>
            <person name="Stevens K."/>
            <person name="Langley C.H."/>
            <person name="Pellegrini M."/>
            <person name="Salzberg S.L."/>
        </authorList>
    </citation>
    <scope>NUCLEOTIDE SEQUENCE [LARGE SCALE GENOMIC DNA]</scope>
    <source>
        <strain evidence="4 5">cv. SW786</strain>
    </source>
</reference>
<organism evidence="4 5">
    <name type="scientific">Quercus lobata</name>
    <name type="common">Valley oak</name>
    <dbReference type="NCBI Taxonomy" id="97700"/>
    <lineage>
        <taxon>Eukaryota</taxon>
        <taxon>Viridiplantae</taxon>
        <taxon>Streptophyta</taxon>
        <taxon>Embryophyta</taxon>
        <taxon>Tracheophyta</taxon>
        <taxon>Spermatophyta</taxon>
        <taxon>Magnoliopsida</taxon>
        <taxon>eudicotyledons</taxon>
        <taxon>Gunneridae</taxon>
        <taxon>Pentapetalae</taxon>
        <taxon>rosids</taxon>
        <taxon>fabids</taxon>
        <taxon>Fagales</taxon>
        <taxon>Fagaceae</taxon>
        <taxon>Quercus</taxon>
    </lineage>
</organism>
<comment type="subunit">
    <text evidence="1">Homodimer.</text>
</comment>
<name>A0A7N2R6A0_QUELO</name>
<sequence>MYVFQLCFDLIQKWIRRNPKASICTAEGVHEFKNIAIFQDYHGFKEFRQAVANFMSKARGGRVTFDPSRIVMSGGATGANETVMFCLANPGDAFLVPSPCYPV</sequence>
<evidence type="ECO:0000313" key="4">
    <source>
        <dbReference type="EnsemblPlants" id="QL06p011836:mrna"/>
    </source>
</evidence>
<feature type="domain" description="Aminotransferase class I/classII large" evidence="3">
    <location>
        <begin position="6"/>
        <end position="102"/>
    </location>
</feature>
<dbReference type="InterPro" id="IPR015422">
    <property type="entry name" value="PyrdxlP-dep_Trfase_small"/>
</dbReference>